<proteinExistence type="inferred from homology"/>
<evidence type="ECO:0000256" key="5">
    <source>
        <dbReference type="SAM" id="Coils"/>
    </source>
</evidence>
<dbReference type="Gene3D" id="2.40.10.350">
    <property type="entry name" value="Rod shape-determining protein MreC, domain 2"/>
    <property type="match status" value="1"/>
</dbReference>
<evidence type="ECO:0000313" key="8">
    <source>
        <dbReference type="EMBL" id="MFC3912562.1"/>
    </source>
</evidence>
<keyword evidence="5" id="KW-0175">Coiled coil</keyword>
<dbReference type="InterPro" id="IPR042177">
    <property type="entry name" value="Cell/Rod_1"/>
</dbReference>
<dbReference type="Pfam" id="PF04085">
    <property type="entry name" value="MreC"/>
    <property type="match status" value="1"/>
</dbReference>
<keyword evidence="9" id="KW-1185">Reference proteome</keyword>
<organism evidence="8 9">
    <name type="scientific">Pseudaeromonas sharmana</name>
    <dbReference type="NCBI Taxonomy" id="328412"/>
    <lineage>
        <taxon>Bacteria</taxon>
        <taxon>Pseudomonadati</taxon>
        <taxon>Pseudomonadota</taxon>
        <taxon>Gammaproteobacteria</taxon>
        <taxon>Aeromonadales</taxon>
        <taxon>Aeromonadaceae</taxon>
        <taxon>Pseudaeromonas</taxon>
    </lineage>
</organism>
<feature type="coiled-coil region" evidence="5">
    <location>
        <begin position="63"/>
        <end position="90"/>
    </location>
</feature>
<dbReference type="Gene3D" id="2.40.10.340">
    <property type="entry name" value="Rod shape-determining protein MreC, domain 1"/>
    <property type="match status" value="1"/>
</dbReference>
<feature type="compositionally biased region" description="Low complexity" evidence="6">
    <location>
        <begin position="292"/>
        <end position="316"/>
    </location>
</feature>
<dbReference type="InterPro" id="IPR042175">
    <property type="entry name" value="Cell/Rod_MreC_2"/>
</dbReference>
<dbReference type="InterPro" id="IPR055342">
    <property type="entry name" value="MreC_beta-barrel_core"/>
</dbReference>
<evidence type="ECO:0000313" key="9">
    <source>
        <dbReference type="Proteomes" id="UP001595692"/>
    </source>
</evidence>
<name>A0ABV8CJZ9_9GAMM</name>
<dbReference type="Proteomes" id="UP001595692">
    <property type="component" value="Unassembled WGS sequence"/>
</dbReference>
<reference evidence="9" key="1">
    <citation type="journal article" date="2019" name="Int. J. Syst. Evol. Microbiol.">
        <title>The Global Catalogue of Microorganisms (GCM) 10K type strain sequencing project: providing services to taxonomists for standard genome sequencing and annotation.</title>
        <authorList>
            <consortium name="The Broad Institute Genomics Platform"/>
            <consortium name="The Broad Institute Genome Sequencing Center for Infectious Disease"/>
            <person name="Wu L."/>
            <person name="Ma J."/>
        </authorList>
    </citation>
    <scope>NUCLEOTIDE SEQUENCE [LARGE SCALE GENOMIC DNA]</scope>
    <source>
        <strain evidence="9">CCUG 54939</strain>
    </source>
</reference>
<evidence type="ECO:0000256" key="1">
    <source>
        <dbReference type="ARBA" id="ARBA00009369"/>
    </source>
</evidence>
<dbReference type="RefSeq" id="WP_377150697.1">
    <property type="nucleotide sequence ID" value="NZ_JBHSAF010000002.1"/>
</dbReference>
<dbReference type="InterPro" id="IPR007221">
    <property type="entry name" value="MreC"/>
</dbReference>
<dbReference type="EMBL" id="JBHSAF010000002">
    <property type="protein sequence ID" value="MFC3912562.1"/>
    <property type="molecule type" value="Genomic_DNA"/>
</dbReference>
<protein>
    <recommendedName>
        <fullName evidence="2">Cell shape-determining protein MreC</fullName>
    </recommendedName>
    <alternativeName>
        <fullName evidence="4">Cell shape protein MreC</fullName>
    </alternativeName>
</protein>
<dbReference type="PANTHER" id="PTHR34138">
    <property type="entry name" value="CELL SHAPE-DETERMINING PROTEIN MREC"/>
    <property type="match status" value="1"/>
</dbReference>
<comment type="similarity">
    <text evidence="1">Belongs to the MreC family.</text>
</comment>
<evidence type="ECO:0000259" key="7">
    <source>
        <dbReference type="Pfam" id="PF04085"/>
    </source>
</evidence>
<accession>A0ABV8CJZ9</accession>
<sequence length="336" mass="36458">MNPIFGRGLALQFRLFFTVLLSVGLIVADARFHLFSGARLYLDSFVSPLIYLADTPRKLADGVSEQIQTRNELLDENRKLEQQLFLLRSDLLRFTQISQENERLRKLLGSPVQADSRKMVAEILAVDSDPFVHQIVIDRGERNGVYEGQPVVNDLGVVGQVISVGKTTSRVLLISDLSHALPVRVMRNDIRAIASGTGILDELTLKNIPRSADLQEGDMLVTSGLGGRFPMGYPVAKITRFSYEEGKPFAEVKAEPLAALDRLRYLLLLWPEPLSSGAQPVVQPASGAMATSAATPTVVAPAAAPKPGAGKPQPAKARAHKAVAPTKRPAPTGEAR</sequence>
<feature type="domain" description="Rod shape-determining protein MreC beta-barrel core" evidence="7">
    <location>
        <begin position="123"/>
        <end position="270"/>
    </location>
</feature>
<comment type="caution">
    <text evidence="8">The sequence shown here is derived from an EMBL/GenBank/DDBJ whole genome shotgun (WGS) entry which is preliminary data.</text>
</comment>
<gene>
    <name evidence="8" type="primary">mreC</name>
    <name evidence="8" type="ORF">ACFOSS_03640</name>
</gene>
<feature type="region of interest" description="Disordered" evidence="6">
    <location>
        <begin position="292"/>
        <end position="336"/>
    </location>
</feature>
<dbReference type="NCBIfam" id="TIGR00219">
    <property type="entry name" value="mreC"/>
    <property type="match status" value="1"/>
</dbReference>
<evidence type="ECO:0000256" key="3">
    <source>
        <dbReference type="ARBA" id="ARBA00022960"/>
    </source>
</evidence>
<evidence type="ECO:0000256" key="4">
    <source>
        <dbReference type="ARBA" id="ARBA00032089"/>
    </source>
</evidence>
<evidence type="ECO:0000256" key="6">
    <source>
        <dbReference type="SAM" id="MobiDB-lite"/>
    </source>
</evidence>
<dbReference type="PANTHER" id="PTHR34138:SF1">
    <property type="entry name" value="CELL SHAPE-DETERMINING PROTEIN MREC"/>
    <property type="match status" value="1"/>
</dbReference>
<evidence type="ECO:0000256" key="2">
    <source>
        <dbReference type="ARBA" id="ARBA00013855"/>
    </source>
</evidence>
<keyword evidence="3" id="KW-0133">Cell shape</keyword>